<dbReference type="Pfam" id="PF05804">
    <property type="entry name" value="KAP"/>
    <property type="match status" value="2"/>
</dbReference>
<dbReference type="GO" id="GO:0005930">
    <property type="term" value="C:axoneme"/>
    <property type="evidence" value="ECO:0007669"/>
    <property type="project" value="TreeGrafter"/>
</dbReference>
<dbReference type="SMART" id="SM01297">
    <property type="entry name" value="KAP"/>
    <property type="match status" value="1"/>
</dbReference>
<accession>A0AAD5S2X0</accession>
<dbReference type="InterPro" id="IPR008658">
    <property type="entry name" value="KAP3"/>
</dbReference>
<evidence type="ECO:0000256" key="1">
    <source>
        <dbReference type="SAM" id="MobiDB-lite"/>
    </source>
</evidence>
<name>A0AAD5S2X0_9FUNG</name>
<dbReference type="SUPFAM" id="SSF48371">
    <property type="entry name" value="ARM repeat"/>
    <property type="match status" value="1"/>
</dbReference>
<dbReference type="EMBL" id="JADGJD010001686">
    <property type="protein sequence ID" value="KAJ3038924.1"/>
    <property type="molecule type" value="Genomic_DNA"/>
</dbReference>
<dbReference type="AlphaFoldDB" id="A0AAD5S2X0"/>
<reference evidence="2" key="1">
    <citation type="submission" date="2020-05" db="EMBL/GenBank/DDBJ databases">
        <title>Phylogenomic resolution of chytrid fungi.</title>
        <authorList>
            <person name="Stajich J.E."/>
            <person name="Amses K."/>
            <person name="Simmons R."/>
            <person name="Seto K."/>
            <person name="Myers J."/>
            <person name="Bonds A."/>
            <person name="Quandt C.A."/>
            <person name="Barry K."/>
            <person name="Liu P."/>
            <person name="Grigoriev I."/>
            <person name="Longcore J.E."/>
            <person name="James T.Y."/>
        </authorList>
    </citation>
    <scope>NUCLEOTIDE SEQUENCE</scope>
    <source>
        <strain evidence="2">JEL0318</strain>
    </source>
</reference>
<protein>
    <submittedName>
        <fullName evidence="2">Kinesin-associated protein 3</fullName>
    </submittedName>
</protein>
<dbReference type="InterPro" id="IPR016024">
    <property type="entry name" value="ARM-type_fold"/>
</dbReference>
<feature type="non-terminal residue" evidence="2">
    <location>
        <position position="777"/>
    </location>
</feature>
<dbReference type="Proteomes" id="UP001212841">
    <property type="component" value="Unassembled WGS sequence"/>
</dbReference>
<proteinExistence type="predicted"/>
<dbReference type="PANTHER" id="PTHR15605">
    <property type="entry name" value="KINESIN-ASSOCIATED PROTEINS"/>
    <property type="match status" value="1"/>
</dbReference>
<gene>
    <name evidence="2" type="primary">KIFAP3</name>
    <name evidence="2" type="ORF">HK097_002997</name>
</gene>
<evidence type="ECO:0000313" key="2">
    <source>
        <dbReference type="EMBL" id="KAJ3038924.1"/>
    </source>
</evidence>
<dbReference type="GO" id="GO:0007018">
    <property type="term" value="P:microtubule-based movement"/>
    <property type="evidence" value="ECO:0007669"/>
    <property type="project" value="TreeGrafter"/>
</dbReference>
<sequence>MTSQEDLGYQLKKKIIPGHIDVHPTDMALIVHYTVQASILGEDGAPVAGDRKSMQKIIRLKSLHPQSDLSSLAREVVSKCKLIHPSKVGDVEQVLYYLVKRMENGEGGMSDREWLRQQVDEQYRQFGIGSDEDTAGSGKSGQDTTPSLSDLDQYIEGLYEDLPDKILSTRNILYLARNPENMEILISNDSLLSALSRVLREENKKSIDLVTNILYIFFCFSNLSEYHAVITQNKVGDMCLRVADQECRRFEIWVADLGRVETKCAQNPRDEKFQAELDQEHRKFQALLRKQDQLLFVAFHLLLNLAEDPTIEVKMLKRDIIKYLVALLDRKTPELLILVVTFLKKLSVFKENKDEMMKLSDTLLPKVDALIPTDHQGLQNLVLRLLLNLSHDEKFRQIISRMGFMGKLVQLMNNKTHLVVVLQLLYMLSVDERGMSGFGFTEGVHLMMKMILDPKPYEGVYVELMALAINVAAHPRNAEIMCEDSGLKFLVKRAVKTRDGLLFKVLRNLSMGEGNVKMGFLDHIDPLMHLLLKPTTPPDLQVEILGILSNLTIPNFDWAKLANAFNLFDFIIIKLKEAIAAVGGALGGGGGVGGRPEGSGIMEDDDLVLEVVVLVGTMAGDEGLAKEVLRCGVVEVLMDLMIAKEEDDEIILQIIYCIYQFLLQELTRVYLITKTQVVSYLIDLLYDRNVEIRKMCDVCLDIIAEIDEDWVKSIRLQKFQWHNSEWLALITQASQSNGAAFEEESTLYSKHKLVGEGMRRRGGITGYSSEEEDEETD</sequence>
<evidence type="ECO:0000313" key="3">
    <source>
        <dbReference type="Proteomes" id="UP001212841"/>
    </source>
</evidence>
<feature type="region of interest" description="Disordered" evidence="1">
    <location>
        <begin position="128"/>
        <end position="147"/>
    </location>
</feature>
<dbReference type="GO" id="GO:0044782">
    <property type="term" value="P:cilium organization"/>
    <property type="evidence" value="ECO:0007669"/>
    <property type="project" value="TreeGrafter"/>
</dbReference>
<organism evidence="2 3">
    <name type="scientific">Rhizophlyctis rosea</name>
    <dbReference type="NCBI Taxonomy" id="64517"/>
    <lineage>
        <taxon>Eukaryota</taxon>
        <taxon>Fungi</taxon>
        <taxon>Fungi incertae sedis</taxon>
        <taxon>Chytridiomycota</taxon>
        <taxon>Chytridiomycota incertae sedis</taxon>
        <taxon>Chytridiomycetes</taxon>
        <taxon>Rhizophlyctidales</taxon>
        <taxon>Rhizophlyctidaceae</taxon>
        <taxon>Rhizophlyctis</taxon>
    </lineage>
</organism>
<comment type="caution">
    <text evidence="2">The sequence shown here is derived from an EMBL/GenBank/DDBJ whole genome shotgun (WGS) entry which is preliminary data.</text>
</comment>
<keyword evidence="3" id="KW-1185">Reference proteome</keyword>
<dbReference type="PANTHER" id="PTHR15605:SF2">
    <property type="entry name" value="KINESIN-ASSOCIATED PROTEIN 3"/>
    <property type="match status" value="1"/>
</dbReference>
<dbReference type="GO" id="GO:0035869">
    <property type="term" value="C:ciliary transition zone"/>
    <property type="evidence" value="ECO:0007669"/>
    <property type="project" value="TreeGrafter"/>
</dbReference>
<dbReference type="GO" id="GO:0019894">
    <property type="term" value="F:kinesin binding"/>
    <property type="evidence" value="ECO:0007669"/>
    <property type="project" value="InterPro"/>
</dbReference>
<dbReference type="GO" id="GO:0016939">
    <property type="term" value="C:kinesin II complex"/>
    <property type="evidence" value="ECO:0007669"/>
    <property type="project" value="TreeGrafter"/>
</dbReference>
<dbReference type="Gene3D" id="1.25.10.10">
    <property type="entry name" value="Leucine-rich Repeat Variant"/>
    <property type="match status" value="1"/>
</dbReference>
<dbReference type="InterPro" id="IPR011989">
    <property type="entry name" value="ARM-like"/>
</dbReference>